<dbReference type="RefSeq" id="WP_062750997.1">
    <property type="nucleotide sequence ID" value="NZ_NPCC01000029.1"/>
</dbReference>
<organism evidence="1 2">
    <name type="scientific">Shouchella clausii</name>
    <name type="common">Alkalihalobacillus clausii</name>
    <dbReference type="NCBI Taxonomy" id="79880"/>
    <lineage>
        <taxon>Bacteria</taxon>
        <taxon>Bacillati</taxon>
        <taxon>Bacillota</taxon>
        <taxon>Bacilli</taxon>
        <taxon>Bacillales</taxon>
        <taxon>Bacillaceae</taxon>
        <taxon>Shouchella</taxon>
    </lineage>
</organism>
<comment type="caution">
    <text evidence="1">The sequence shown here is derived from an EMBL/GenBank/DDBJ whole genome shotgun (WGS) entry which is preliminary data.</text>
</comment>
<name>A0A268NWB6_SHOCL</name>
<accession>A0A268NWB6</accession>
<dbReference type="Proteomes" id="UP000216207">
    <property type="component" value="Unassembled WGS sequence"/>
</dbReference>
<evidence type="ECO:0000313" key="2">
    <source>
        <dbReference type="Proteomes" id="UP000216207"/>
    </source>
</evidence>
<reference evidence="1 2" key="1">
    <citation type="submission" date="2017-07" db="EMBL/GenBank/DDBJ databases">
        <title>Isolation and whole genome analysis of endospore-forming bacteria from heroin.</title>
        <authorList>
            <person name="Kalinowski J."/>
            <person name="Ahrens B."/>
            <person name="Al-Dilaimi A."/>
            <person name="Winkler A."/>
            <person name="Wibberg D."/>
            <person name="Schleenbecker U."/>
            <person name="Ruckert C."/>
            <person name="Wolfel R."/>
            <person name="Grass G."/>
        </authorList>
    </citation>
    <scope>NUCLEOTIDE SEQUENCE [LARGE SCALE GENOMIC DNA]</scope>
    <source>
        <strain evidence="1 2">7539</strain>
    </source>
</reference>
<proteinExistence type="predicted"/>
<sequence length="73" mass="8784">MKSPFIADKKTYLKEDKKHTRTVFHPAVYFIEDKAYCYFPDKYTPSGLIEYNNEKDALRHAERLHKQYALKIE</sequence>
<gene>
    <name evidence="1" type="ORF">CHH72_16740</name>
</gene>
<dbReference type="EMBL" id="NPCC01000029">
    <property type="protein sequence ID" value="PAE87776.1"/>
    <property type="molecule type" value="Genomic_DNA"/>
</dbReference>
<evidence type="ECO:0000313" key="1">
    <source>
        <dbReference type="EMBL" id="PAE87776.1"/>
    </source>
</evidence>
<protein>
    <submittedName>
        <fullName evidence="1">Uncharacterized protein</fullName>
    </submittedName>
</protein>
<dbReference type="AlphaFoldDB" id="A0A268NWB6"/>